<evidence type="ECO:0000313" key="2">
    <source>
        <dbReference type="EMBL" id="CDH52439.1"/>
    </source>
</evidence>
<organism evidence="2 3">
    <name type="scientific">Lichtheimia corymbifera JMRC:FSU:9682</name>
    <dbReference type="NCBI Taxonomy" id="1263082"/>
    <lineage>
        <taxon>Eukaryota</taxon>
        <taxon>Fungi</taxon>
        <taxon>Fungi incertae sedis</taxon>
        <taxon>Mucoromycota</taxon>
        <taxon>Mucoromycotina</taxon>
        <taxon>Mucoromycetes</taxon>
        <taxon>Mucorales</taxon>
        <taxon>Lichtheimiaceae</taxon>
        <taxon>Lichtheimia</taxon>
    </lineage>
</organism>
<comment type="caution">
    <text evidence="2">The sequence shown here is derived from an EMBL/GenBank/DDBJ whole genome shotgun (WGS) entry which is preliminary data.</text>
</comment>
<evidence type="ECO:0000313" key="3">
    <source>
        <dbReference type="Proteomes" id="UP000027586"/>
    </source>
</evidence>
<dbReference type="VEuPathDB" id="FungiDB:LCOR_03908.1"/>
<evidence type="ECO:0000259" key="1">
    <source>
        <dbReference type="Pfam" id="PF00326"/>
    </source>
</evidence>
<dbReference type="PANTHER" id="PTHR43056:SF5">
    <property type="entry name" value="PEPTIDASE S9 PROLYL OLIGOPEPTIDASE CATALYTIC DOMAIN-CONTAINING PROTEIN"/>
    <property type="match status" value="1"/>
</dbReference>
<dbReference type="PANTHER" id="PTHR43056">
    <property type="entry name" value="PEPTIDASE S9 PROLYL OLIGOPEPTIDASE"/>
    <property type="match status" value="1"/>
</dbReference>
<name>A0A068RQZ9_9FUNG</name>
<accession>A0A068RQZ9</accession>
<dbReference type="Gene3D" id="3.40.50.1820">
    <property type="entry name" value="alpha/beta hydrolase"/>
    <property type="match status" value="1"/>
</dbReference>
<dbReference type="STRING" id="1263082.A0A068RQZ9"/>
<keyword evidence="3" id="KW-1185">Reference proteome</keyword>
<dbReference type="SUPFAM" id="SSF53474">
    <property type="entry name" value="alpha/beta-Hydrolases"/>
    <property type="match status" value="1"/>
</dbReference>
<proteinExistence type="predicted"/>
<reference evidence="2" key="1">
    <citation type="submission" date="2013-08" db="EMBL/GenBank/DDBJ databases">
        <title>Gene expansion shapes genome architecture in the human pathogen Lichtheimia corymbifera: an evolutionary genomics analysis in the ancient terrestrial Mucorales (Mucoromycotina).</title>
        <authorList>
            <person name="Schwartze V.U."/>
            <person name="Winter S."/>
            <person name="Shelest E."/>
            <person name="Marcet-Houben M."/>
            <person name="Horn F."/>
            <person name="Wehner S."/>
            <person name="Hoffmann K."/>
            <person name="Riege K."/>
            <person name="Sammeth M."/>
            <person name="Nowrousian M."/>
            <person name="Valiante V."/>
            <person name="Linde J."/>
            <person name="Jacobsen I.D."/>
            <person name="Marz M."/>
            <person name="Brakhage A.A."/>
            <person name="Gabaldon T."/>
            <person name="Bocker S."/>
            <person name="Voigt K."/>
        </authorList>
    </citation>
    <scope>NUCLEOTIDE SEQUENCE [LARGE SCALE GENOMIC DNA]</scope>
    <source>
        <strain evidence="2">FSU 9682</strain>
    </source>
</reference>
<dbReference type="AlphaFoldDB" id="A0A068RQZ9"/>
<dbReference type="GO" id="GO:0008236">
    <property type="term" value="F:serine-type peptidase activity"/>
    <property type="evidence" value="ECO:0007669"/>
    <property type="project" value="InterPro"/>
</dbReference>
<dbReference type="GO" id="GO:0006508">
    <property type="term" value="P:proteolysis"/>
    <property type="evidence" value="ECO:0007669"/>
    <property type="project" value="InterPro"/>
</dbReference>
<dbReference type="SUPFAM" id="SSF69322">
    <property type="entry name" value="Tricorn protease domain 2"/>
    <property type="match status" value="1"/>
</dbReference>
<gene>
    <name evidence="2" type="ORF">LCOR_03908.1</name>
</gene>
<dbReference type="EMBL" id="CBTN010000013">
    <property type="protein sequence ID" value="CDH52439.1"/>
    <property type="molecule type" value="Genomic_DNA"/>
</dbReference>
<dbReference type="OrthoDB" id="416344at2759"/>
<dbReference type="InterPro" id="IPR001375">
    <property type="entry name" value="Peptidase_S9_cat"/>
</dbReference>
<dbReference type="InterPro" id="IPR050585">
    <property type="entry name" value="Xaa-Pro_dipeptidyl-ppase/CocE"/>
</dbReference>
<feature type="domain" description="Peptidase S9 prolyl oligopeptidase catalytic" evidence="1">
    <location>
        <begin position="457"/>
        <end position="662"/>
    </location>
</feature>
<sequence length="681" mass="75998">MVEIKPFGSWPSPVSGDSLSGGISAADIVVDRQVVYWCEVVPAEQGRGQIFYRAPGNAQPTPLLPLEFNCRTRVHEYGGGSFTVKNGLVVFSNNNDGRLYTANLTNGGGDNVDIKPLTPDTGSLKRYGDMRIDDDGHYVVCVEEEHFENEQPKDVVNRLVSVSLKDGAVHVLAEGNDFYTSPRLFGSRIAYITYNHSNMPWDFTMLYLADFAGSSLKSSTCIAANDESVVVCVCVCVGRGAVCFFIFNRVLHLMQQPEFGLDGTLYFASDRSGFWNLYRYHDNQVKLLLPSPLEQEFAGACWALNMAWYRPAAWDANKVICMNKDHLAIIEVDKQTMTNIEALNDYVDFDYVTSYANGQHGVLVFNATSDQAPCELVAFDCETSTRTILREPKAPALDREYVSCGQEIEFPTEDGLTAFAYYYPPRNPRYQGPTGEKPPLRVLSHGGPTSETTRAYNRSIQYWTTRGFAIVDVNYGGSTGYGRAYRNRLKKKWGIVDVNDCCNAALYLVKQGWVDGEKLTIVGGSAGGYTTLASIAFRDVFKAACCKYGVSDITLLAKETHKFESRYPDELIGKYPEDEDIYKERSPLFSADLIKCPVIFFQGADDKIVPPSQSEVMVDALKKQNVPVSYVLYQGEGHGFRRAENIKRTVELELWFYGQMFGFPVEGVEGVEIFNFPKNSA</sequence>
<dbReference type="Proteomes" id="UP000027586">
    <property type="component" value="Unassembled WGS sequence"/>
</dbReference>
<dbReference type="Pfam" id="PF00326">
    <property type="entry name" value="Peptidase_S9"/>
    <property type="match status" value="1"/>
</dbReference>
<protein>
    <submittedName>
        <fullName evidence="2">Peptidase prolyl oligopeptidase active siteregion</fullName>
    </submittedName>
</protein>
<dbReference type="InterPro" id="IPR029058">
    <property type="entry name" value="AB_hydrolase_fold"/>
</dbReference>